<evidence type="ECO:0000256" key="2">
    <source>
        <dbReference type="SAM" id="SignalP"/>
    </source>
</evidence>
<name>A0A7S3QHM2_9STRA</name>
<dbReference type="InterPro" id="IPR008752">
    <property type="entry name" value="Peptidase_M11"/>
</dbReference>
<keyword evidence="2" id="KW-0732">Signal</keyword>
<proteinExistence type="predicted"/>
<feature type="region of interest" description="Disordered" evidence="1">
    <location>
        <begin position="699"/>
        <end position="740"/>
    </location>
</feature>
<evidence type="ECO:0000259" key="3">
    <source>
        <dbReference type="Pfam" id="PF05548"/>
    </source>
</evidence>
<protein>
    <recommendedName>
        <fullName evidence="3">Peptidase M11 gametolysin domain-containing protein</fullName>
    </recommendedName>
</protein>
<feature type="compositionally biased region" description="Low complexity" evidence="1">
    <location>
        <begin position="700"/>
        <end position="737"/>
    </location>
</feature>
<feature type="signal peptide" evidence="2">
    <location>
        <begin position="1"/>
        <end position="24"/>
    </location>
</feature>
<feature type="region of interest" description="Disordered" evidence="1">
    <location>
        <begin position="503"/>
        <end position="538"/>
    </location>
</feature>
<feature type="compositionally biased region" description="Low complexity" evidence="1">
    <location>
        <begin position="512"/>
        <end position="527"/>
    </location>
</feature>
<dbReference type="PANTHER" id="PTHR33683">
    <property type="entry name" value="1, PUTATIVE-RELATED"/>
    <property type="match status" value="1"/>
</dbReference>
<dbReference type="InterPro" id="IPR024079">
    <property type="entry name" value="MetalloPept_cat_dom_sf"/>
</dbReference>
<dbReference type="SUPFAM" id="SSF55486">
    <property type="entry name" value="Metalloproteases ('zincins'), catalytic domain"/>
    <property type="match status" value="1"/>
</dbReference>
<dbReference type="Pfam" id="PF05548">
    <property type="entry name" value="Peptidase_M11"/>
    <property type="match status" value="1"/>
</dbReference>
<feature type="domain" description="Peptidase M11 gametolysin" evidence="3">
    <location>
        <begin position="167"/>
        <end position="460"/>
    </location>
</feature>
<dbReference type="EMBL" id="HBIO01029233">
    <property type="protein sequence ID" value="CAE0477584.1"/>
    <property type="molecule type" value="Transcribed_RNA"/>
</dbReference>
<organism evidence="4">
    <name type="scientific">Chaetoceros debilis</name>
    <dbReference type="NCBI Taxonomy" id="122233"/>
    <lineage>
        <taxon>Eukaryota</taxon>
        <taxon>Sar</taxon>
        <taxon>Stramenopiles</taxon>
        <taxon>Ochrophyta</taxon>
        <taxon>Bacillariophyta</taxon>
        <taxon>Coscinodiscophyceae</taxon>
        <taxon>Chaetocerotophycidae</taxon>
        <taxon>Chaetocerotales</taxon>
        <taxon>Chaetocerotaceae</taxon>
        <taxon>Chaetoceros</taxon>
    </lineage>
</organism>
<dbReference type="GO" id="GO:0008237">
    <property type="term" value="F:metallopeptidase activity"/>
    <property type="evidence" value="ECO:0007669"/>
    <property type="project" value="InterPro"/>
</dbReference>
<dbReference type="PANTHER" id="PTHR33683:SF46">
    <property type="entry name" value="SUSHI DOMAIN-CONTAINING PROTEIN"/>
    <property type="match status" value="1"/>
</dbReference>
<feature type="compositionally biased region" description="Polar residues" evidence="1">
    <location>
        <begin position="528"/>
        <end position="537"/>
    </location>
</feature>
<accession>A0A7S3QHM2</accession>
<feature type="chain" id="PRO_5031410767" description="Peptidase M11 gametolysin domain-containing protein" evidence="2">
    <location>
        <begin position="25"/>
        <end position="913"/>
    </location>
</feature>
<evidence type="ECO:0000313" key="4">
    <source>
        <dbReference type="EMBL" id="CAE0477584.1"/>
    </source>
</evidence>
<dbReference type="Gene3D" id="3.40.390.10">
    <property type="entry name" value="Collagenase (Catalytic Domain)"/>
    <property type="match status" value="1"/>
</dbReference>
<evidence type="ECO:0000256" key="1">
    <source>
        <dbReference type="SAM" id="MobiDB-lite"/>
    </source>
</evidence>
<reference evidence="4" key="1">
    <citation type="submission" date="2021-01" db="EMBL/GenBank/DDBJ databases">
        <authorList>
            <person name="Corre E."/>
            <person name="Pelletier E."/>
            <person name="Niang G."/>
            <person name="Scheremetjew M."/>
            <person name="Finn R."/>
            <person name="Kale V."/>
            <person name="Holt S."/>
            <person name="Cochrane G."/>
            <person name="Meng A."/>
            <person name="Brown T."/>
            <person name="Cohen L."/>
        </authorList>
    </citation>
    <scope>NUCLEOTIDE SEQUENCE</scope>
    <source>
        <strain evidence="4">MM31A-1</strain>
    </source>
</reference>
<dbReference type="AlphaFoldDB" id="A0A7S3QHM2"/>
<sequence length="913" mass="99937">MLFCNRNLFLLYTLAVASFEPIEATISRRVQTKSEGCVAQAVAWLPEDPRNAPENFKHLTFECELDPIDAKGEIGRMLELDLTAKQEEEFKSLMANGVFIPNSSILTFNSNSDVFGTSGDVEVFEDIIRIPPGVTISSFLRKGTRPDNRQRNRRLGDQFGDSPTLVIKTIDTSGRTVPQTIQELSNNVFGPESEDAINARNQFFACSAGKFDLSPGNFGHEDNPDHTPGVIEVNIDISLVGSSQSTIRSAIARAANAKLGLSLPGQYEFTLYTTENCYGSGCGWAAYAYYNNHLSMYVQSYASYPAVVLHELGHNFGLAHSGENVTYDDHSCLMGNPLFGPDLAKMCYNAAKSWQIGWYDDAKVDYKPTVIGNESWTGQLVGVAQYLHADRDGRPVTLRIDTGSTKDYFINFNRKIGMTSQNREFSDRVNVYEQDGNGESYGNPSKVLQSLNGGDEWTKADFGNSGKTLSIKVNEIVLGDESIIGYADVTICLGTCNFGSPSISPSPTDAPSGSSSLRPTLISSSPTGNPTSSFSPTTEEDYKDYQFEVGSSNGQTSKTVELPFDNMLGFPQPINRREFSSSTQFTAEVEGKSLTITKTSNSGSWSQNFIARLVKVADSSSWKKFRVGPSENVGSNSNPFFVDLPEEDMRVIPYPCNSMLAWWGDTFDVEVAGKRLKVTRTDKDGTWGMNLHFYIAPGRESPASSPTESPSTSSPTVSPSSSPTSSPTVLPSSSPVEACSEQPSTSFFFEWKGRELTKKCLWLGTKASIEQKNVACALQINSVNDLPVASVVCPETCDTCPKGPSSQPSPSPTNSFAPSVLGDCSQNGSSRYLHFVNSNNGNKSWKACNDLSAMKQRKIKSICARDYNDGNEAKYLCRVACGTCPSECELRVMELEELNADLQERIDDLEKEM</sequence>
<gene>
    <name evidence="4" type="ORF">CDEB00056_LOCUS22437</name>
</gene>